<proteinExistence type="predicted"/>
<feature type="compositionally biased region" description="Polar residues" evidence="6">
    <location>
        <begin position="81"/>
        <end position="93"/>
    </location>
</feature>
<dbReference type="Gene3D" id="2.10.25.10">
    <property type="entry name" value="Laminin"/>
    <property type="match status" value="2"/>
</dbReference>
<comment type="caution">
    <text evidence="5">Lacks conserved residue(s) required for the propagation of feature annotation.</text>
</comment>
<accession>A0A026WJN2</accession>
<evidence type="ECO:0000313" key="8">
    <source>
        <dbReference type="EMBL" id="EZA55329.1"/>
    </source>
</evidence>
<dbReference type="FunFam" id="2.10.25.10:FF:000013">
    <property type="entry name" value="Teneurin transmembrane protein 4"/>
    <property type="match status" value="1"/>
</dbReference>
<reference evidence="8 9" key="1">
    <citation type="journal article" date="2014" name="Curr. Biol.">
        <title>The genome of the clonal raider ant Cerapachys biroi.</title>
        <authorList>
            <person name="Oxley P.R."/>
            <person name="Ji L."/>
            <person name="Fetter-Pruneda I."/>
            <person name="McKenzie S.K."/>
            <person name="Li C."/>
            <person name="Hu H."/>
            <person name="Zhang G."/>
            <person name="Kronauer D.J."/>
        </authorList>
    </citation>
    <scope>NUCLEOTIDE SEQUENCE [LARGE SCALE GENOMIC DNA]</scope>
</reference>
<dbReference type="EMBL" id="KK107211">
    <property type="protein sequence ID" value="EZA55329.1"/>
    <property type="molecule type" value="Genomic_DNA"/>
</dbReference>
<keyword evidence="2" id="KW-0677">Repeat</keyword>
<keyword evidence="1 5" id="KW-0245">EGF-like domain</keyword>
<dbReference type="SMART" id="SM00181">
    <property type="entry name" value="EGF"/>
    <property type="match status" value="3"/>
</dbReference>
<sequence length="372" mass="41176">MTRIFGYVSRGAVNSMRQIDSTNCILVQDIKAVTHENAHVHDSISTQIPTEVFSNGQDSHYCTTHIFRIFVLTPAESLPTSTAEHSSAADNTGDQQSDPQIQQSAQQWPAVLELQAYNVAHSSVIAPYNFWNTEFRNKQPAFIRLNLTLPWGANFAVYGRRNVAPSVTQYDFVEFVKGGRVMQRLKRDVATEAVSFMKSSNAQEHVASSVVSYQHVLVRRSVVEPLMVNVSLLQYFDTGDWFLSVYNDELQPYKVTLIITEAEGVSTTCPNDCSGRGSCYLGKCDCIDGYQGADCSKSVCPVLCSSHGQYGGGMCHCEEGWKGSECDIPLGDCQVPDCNQHGQCDRGSCVCNPGWKGVFCDERDIMEDVEVI</sequence>
<evidence type="ECO:0000256" key="6">
    <source>
        <dbReference type="SAM" id="MobiDB-lite"/>
    </source>
</evidence>
<dbReference type="Gene3D" id="2.60.120.260">
    <property type="entry name" value="Galactose-binding domain-like"/>
    <property type="match status" value="1"/>
</dbReference>
<dbReference type="SUPFAM" id="SSF57196">
    <property type="entry name" value="EGF/Laminin"/>
    <property type="match status" value="1"/>
</dbReference>
<protein>
    <submittedName>
        <fullName evidence="8">Teneurin-3</fullName>
    </submittedName>
</protein>
<evidence type="ECO:0000256" key="3">
    <source>
        <dbReference type="ARBA" id="ARBA00023157"/>
    </source>
</evidence>
<evidence type="ECO:0000256" key="4">
    <source>
        <dbReference type="ARBA" id="ARBA00023180"/>
    </source>
</evidence>
<dbReference type="PROSITE" id="PS50026">
    <property type="entry name" value="EGF_3"/>
    <property type="match status" value="1"/>
</dbReference>
<evidence type="ECO:0000256" key="1">
    <source>
        <dbReference type="ARBA" id="ARBA00022536"/>
    </source>
</evidence>
<dbReference type="InterPro" id="IPR051216">
    <property type="entry name" value="Teneurin"/>
</dbReference>
<keyword evidence="9" id="KW-1185">Reference proteome</keyword>
<dbReference type="AlphaFoldDB" id="A0A026WJN2"/>
<feature type="disulfide bond" evidence="5">
    <location>
        <begin position="317"/>
        <end position="326"/>
    </location>
</feature>
<dbReference type="OMA" id="HYCTTHI"/>
<dbReference type="PANTHER" id="PTHR11219">
    <property type="entry name" value="TENEURIN AND N-ACETYLGLUCOSAMINE-1-PHOSPHODIESTER ALPHA-N-ACETYLGLUCOSAMINIDASE"/>
    <property type="match status" value="1"/>
</dbReference>
<dbReference type="FunFam" id="2.10.25.10:FF:000001">
    <property type="entry name" value="Tenascin C"/>
    <property type="match status" value="1"/>
</dbReference>
<gene>
    <name evidence="8" type="ORF">X777_04783</name>
</gene>
<evidence type="ECO:0000259" key="7">
    <source>
        <dbReference type="PROSITE" id="PS50026"/>
    </source>
</evidence>
<dbReference type="STRING" id="2015173.A0A026WJN2"/>
<dbReference type="InterPro" id="IPR057629">
    <property type="entry name" value="Teneurin1-4_GBD"/>
</dbReference>
<dbReference type="Pfam" id="PF25024">
    <property type="entry name" value="EGF_TEN"/>
    <property type="match status" value="1"/>
</dbReference>
<dbReference type="InterPro" id="IPR000742">
    <property type="entry name" value="EGF"/>
</dbReference>
<dbReference type="PROSITE" id="PS01186">
    <property type="entry name" value="EGF_2"/>
    <property type="match status" value="2"/>
</dbReference>
<dbReference type="Proteomes" id="UP000053097">
    <property type="component" value="Unassembled WGS sequence"/>
</dbReference>
<evidence type="ECO:0000313" key="9">
    <source>
        <dbReference type="Proteomes" id="UP000053097"/>
    </source>
</evidence>
<name>A0A026WJN2_OOCBI</name>
<dbReference type="Pfam" id="PF23093">
    <property type="entry name" value="GBD_Tenm3"/>
    <property type="match status" value="2"/>
</dbReference>
<organism evidence="8 9">
    <name type="scientific">Ooceraea biroi</name>
    <name type="common">Clonal raider ant</name>
    <name type="synonym">Cerapachys biroi</name>
    <dbReference type="NCBI Taxonomy" id="2015173"/>
    <lineage>
        <taxon>Eukaryota</taxon>
        <taxon>Metazoa</taxon>
        <taxon>Ecdysozoa</taxon>
        <taxon>Arthropoda</taxon>
        <taxon>Hexapoda</taxon>
        <taxon>Insecta</taxon>
        <taxon>Pterygota</taxon>
        <taxon>Neoptera</taxon>
        <taxon>Endopterygota</taxon>
        <taxon>Hymenoptera</taxon>
        <taxon>Apocrita</taxon>
        <taxon>Aculeata</taxon>
        <taxon>Formicoidea</taxon>
        <taxon>Formicidae</taxon>
        <taxon>Dorylinae</taxon>
        <taxon>Ooceraea</taxon>
    </lineage>
</organism>
<dbReference type="OrthoDB" id="442731at2759"/>
<evidence type="ECO:0000256" key="2">
    <source>
        <dbReference type="ARBA" id="ARBA00022737"/>
    </source>
</evidence>
<dbReference type="GO" id="GO:0008045">
    <property type="term" value="P:motor neuron axon guidance"/>
    <property type="evidence" value="ECO:0007669"/>
    <property type="project" value="TreeGrafter"/>
</dbReference>
<keyword evidence="4" id="KW-0325">Glycoprotein</keyword>
<dbReference type="PANTHER" id="PTHR11219:SF69">
    <property type="entry name" value="TENEURIN-A"/>
    <property type="match status" value="1"/>
</dbReference>
<dbReference type="PROSITE" id="PS00022">
    <property type="entry name" value="EGF_1"/>
    <property type="match status" value="2"/>
</dbReference>
<keyword evidence="3 5" id="KW-1015">Disulfide bond</keyword>
<feature type="domain" description="EGF-like" evidence="7">
    <location>
        <begin position="291"/>
        <end position="327"/>
    </location>
</feature>
<evidence type="ECO:0000256" key="5">
    <source>
        <dbReference type="PROSITE-ProRule" id="PRU00076"/>
    </source>
</evidence>
<feature type="region of interest" description="Disordered" evidence="6">
    <location>
        <begin position="81"/>
        <end position="102"/>
    </location>
</feature>